<reference evidence="1" key="1">
    <citation type="submission" date="2021-03" db="EMBL/GenBank/DDBJ databases">
        <title>Evolutionary priming and transition to the ectomycorrhizal habit in an iconic lineage of mushroom-forming fungi: is preadaptation a requirement?</title>
        <authorList>
            <consortium name="DOE Joint Genome Institute"/>
            <person name="Looney B.P."/>
            <person name="Miyauchi S."/>
            <person name="Morin E."/>
            <person name="Drula E."/>
            <person name="Courty P.E."/>
            <person name="Chicoki N."/>
            <person name="Fauchery L."/>
            <person name="Kohler A."/>
            <person name="Kuo A."/>
            <person name="LaButti K."/>
            <person name="Pangilinan J."/>
            <person name="Lipzen A."/>
            <person name="Riley R."/>
            <person name="Andreopoulos W."/>
            <person name="He G."/>
            <person name="Johnson J."/>
            <person name="Barry K.W."/>
            <person name="Grigoriev I.V."/>
            <person name="Nagy L."/>
            <person name="Hibbett D."/>
            <person name="Henrissat B."/>
            <person name="Matheny P.B."/>
            <person name="Labbe J."/>
            <person name="Martin A.F."/>
        </authorList>
    </citation>
    <scope>NUCLEOTIDE SEQUENCE</scope>
    <source>
        <strain evidence="1">BPL698</strain>
    </source>
</reference>
<evidence type="ECO:0000313" key="2">
    <source>
        <dbReference type="Proteomes" id="UP001207468"/>
    </source>
</evidence>
<dbReference type="Proteomes" id="UP001207468">
    <property type="component" value="Unassembled WGS sequence"/>
</dbReference>
<accession>A0ACC0TYA1</accession>
<gene>
    <name evidence="1" type="ORF">F5148DRAFT_1301022</name>
</gene>
<comment type="caution">
    <text evidence="1">The sequence shown here is derived from an EMBL/GenBank/DDBJ whole genome shotgun (WGS) entry which is preliminary data.</text>
</comment>
<keyword evidence="2" id="KW-1185">Reference proteome</keyword>
<dbReference type="EMBL" id="JAGFNK010000353">
    <property type="protein sequence ID" value="KAI9451956.1"/>
    <property type="molecule type" value="Genomic_DNA"/>
</dbReference>
<organism evidence="1 2">
    <name type="scientific">Russula earlei</name>
    <dbReference type="NCBI Taxonomy" id="71964"/>
    <lineage>
        <taxon>Eukaryota</taxon>
        <taxon>Fungi</taxon>
        <taxon>Dikarya</taxon>
        <taxon>Basidiomycota</taxon>
        <taxon>Agaricomycotina</taxon>
        <taxon>Agaricomycetes</taxon>
        <taxon>Russulales</taxon>
        <taxon>Russulaceae</taxon>
        <taxon>Russula</taxon>
    </lineage>
</organism>
<evidence type="ECO:0000313" key="1">
    <source>
        <dbReference type="EMBL" id="KAI9451956.1"/>
    </source>
</evidence>
<name>A0ACC0TYA1_9AGAM</name>
<proteinExistence type="predicted"/>
<sequence>MSSIPPPVPALVGLREQGDPVYPSPPHPEEPLLAPRPHKLTPDLPAEMARTLDSQVSAGVDIPPSLPSHLTPGFPVPSLSSSPGPLPPPAGSSWSPWNITQSGSPPPIQTNLPSAPAPDPEPLPYPWSPPLESLTPPMASLSISNAPPKKGHESNGPPSLTAPFPTIASLIAASPSAQNNSPASKVAWCRDVIGLVERLYVAPNNQTGSADSASGPIHVADQELNDLVEIAIPMILQIANPNPVPQPLPLHVSEAIYLRATFEATGAYPQHVQQNPRLAFRDFERAARAGFSAAWFKLGRDYENFGDFSRAKDCYERGIRKNNESCLYRMGMAHLMAQLGLSASPEDALPLLQRAATLATVDVPQPAYVFGLLLLGEFSHVSIPTHLFTPIVPPGSTRENEARRHLERAAYLNFAAAQYKLGHAYEFAQPPFPFDALLSVQYYSLASQQGEIEADMALSKWFLCGSEGAFDKDESLAFTFAEKAARKGLPSAEFAMGYYMEVGVGGPKDIEASRKWYTRASQHGNTDATERLAALSQPAPLALSRQEHDNLTETTLVRKRTQAKQRSDARGPATGPRHGARQNGQQVVANIRKNSLPHHPGPNRGYPPSPNVGPVRQGTPPDGYLARPSQSLQQLPPLAAAGGPGPGPGSGPNAGGYRGPMAPGPGPGPRQPQPQSVPAGPGQSPRIPAQQPPFGHGQLSRPSSQSQLGGPMQPGQPGRRPPRGGTPSDPPLARPPPAKGPATFQEMGFQSQKLEERDCVIM</sequence>
<protein>
    <submittedName>
        <fullName evidence="1">Uncharacterized protein</fullName>
    </submittedName>
</protein>